<reference evidence="2" key="1">
    <citation type="submission" date="2019-05" db="EMBL/GenBank/DDBJ databases">
        <title>Genome sequence and methylation pattern of the halophilic Archaeon Natrinema versiforme BOL5-4.</title>
        <authorList>
            <person name="DasSarma P."/>
            <person name="Anton B.P."/>
            <person name="DasSarma S.L."/>
            <person name="Martinez F.L."/>
            <person name="Guzman D."/>
            <person name="Roberts R.J."/>
            <person name="DasSarma S."/>
        </authorList>
    </citation>
    <scope>NUCLEOTIDE SEQUENCE [LARGE SCALE GENOMIC DNA]</scope>
    <source>
        <strain evidence="2">BOL5-4</strain>
    </source>
</reference>
<dbReference type="RefSeq" id="WP_138244283.1">
    <property type="nucleotide sequence ID" value="NZ_CP040330.1"/>
</dbReference>
<organism evidence="1 2">
    <name type="scientific">Natrinema versiforme</name>
    <dbReference type="NCBI Taxonomy" id="88724"/>
    <lineage>
        <taxon>Archaea</taxon>
        <taxon>Methanobacteriati</taxon>
        <taxon>Methanobacteriota</taxon>
        <taxon>Stenosarchaea group</taxon>
        <taxon>Halobacteria</taxon>
        <taxon>Halobacteriales</taxon>
        <taxon>Natrialbaceae</taxon>
        <taxon>Natrinema</taxon>
    </lineage>
</organism>
<dbReference type="GeneID" id="40264649"/>
<evidence type="ECO:0008006" key="3">
    <source>
        <dbReference type="Google" id="ProtNLM"/>
    </source>
</evidence>
<proteinExistence type="predicted"/>
<evidence type="ECO:0000313" key="2">
    <source>
        <dbReference type="Proteomes" id="UP000302218"/>
    </source>
</evidence>
<dbReference type="KEGG" id="nvr:FEJ81_05215"/>
<gene>
    <name evidence="1" type="ORF">FEJ81_05215</name>
</gene>
<name>A0A4P8WFS1_9EURY</name>
<dbReference type="AlphaFoldDB" id="A0A4P8WFS1"/>
<evidence type="ECO:0000313" key="1">
    <source>
        <dbReference type="EMBL" id="QCS41782.1"/>
    </source>
</evidence>
<protein>
    <recommendedName>
        <fullName evidence="3">CHAT domain-containing protein</fullName>
    </recommendedName>
</protein>
<dbReference type="Proteomes" id="UP000302218">
    <property type="component" value="Chromosome"/>
</dbReference>
<dbReference type="OrthoDB" id="269729at2157"/>
<accession>A0A4P8WFS1</accession>
<dbReference type="EMBL" id="CP040330">
    <property type="protein sequence ID" value="QCS41782.1"/>
    <property type="molecule type" value="Genomic_DNA"/>
</dbReference>
<sequence length="696" mass="76733">MTIEIEDTTDPTGLEIYDSIEQRRLRIETSGSVSPDAGDSGEFCFPVERTCVIETNEIVLDQLYSVTIHGPTGQTEANLDAGETVHLEDRTQFIGLSGRIKLYCRIDVPGTISIGLTSIRISLDRSARIELGIRSLHERPAATVTTTSDVESMMEAVSALPSALKTISAERTWPTLRGHPPLIELGDRLEIPAVIDRPASDVTLTVPPDHASLYQAAPLVFFLGARVQPGPQPTLETSRFERSLPTGEAFEDAIARLLKRFFFLECVTRTEGIFRYELHERQILEEELPYDLAEIYEADLPERLERYLDVPYERLEPHMPRWPLTAHVPADPDTVELLPYIINELGVVRDSRGGPPETVPCPDDTAGLVRSATGVRRSSQPSGADRSSFVVPDVTDESVEHAWFGDGIPQQASKATLEAYRNQLARDARNESIEILLVCNDARMIDEHDLLDGTYGSREVLPFEVHSEFGVDTDRLAKLLTEGGYDFFHYIGHATEDGIRCPNGDLDVRTLDSVDLGVFFLNACRSYNQGVALTRRGAFGGVSTYADVVNDRAVEAGETMARLLDCGFPLRAALEIARTNSALGEQYLIVGDGSADIAQSDSGAPMVVELEQCGDGQFDFAVQSYSTKEFKLGTSTESTLPSVADRHLSPGNTSFSRVDREDIEEYLIWSEAPIRIDGTLQWNDGINALTLGGLHR</sequence>